<dbReference type="SUPFAM" id="SSF56112">
    <property type="entry name" value="Protein kinase-like (PK-like)"/>
    <property type="match status" value="1"/>
</dbReference>
<keyword evidence="3" id="KW-0223">Dioxygenase</keyword>
<dbReference type="SUPFAM" id="SSF48452">
    <property type="entry name" value="TPR-like"/>
    <property type="match status" value="1"/>
</dbReference>
<dbReference type="GO" id="GO:0016706">
    <property type="term" value="F:2-oxoglutarate-dependent dioxygenase activity"/>
    <property type="evidence" value="ECO:0007669"/>
    <property type="project" value="UniProtKB-ARBA"/>
</dbReference>
<dbReference type="Gene3D" id="2.60.120.620">
    <property type="entry name" value="q2cbj1_9rhob like domain"/>
    <property type="match status" value="1"/>
</dbReference>
<evidence type="ECO:0000256" key="1">
    <source>
        <dbReference type="PROSITE-ProRule" id="PRU00339"/>
    </source>
</evidence>
<dbReference type="SUPFAM" id="SSF51197">
    <property type="entry name" value="Clavaminate synthase-like"/>
    <property type="match status" value="1"/>
</dbReference>
<reference evidence="3" key="1">
    <citation type="submission" date="2020-01" db="EMBL/GenBank/DDBJ databases">
        <authorList>
            <person name="Meier V. D."/>
            <person name="Meier V D."/>
        </authorList>
    </citation>
    <scope>NUCLEOTIDE SEQUENCE</scope>
    <source>
        <strain evidence="3">HLG_WM_MAG_07</strain>
    </source>
</reference>
<dbReference type="InterPro" id="IPR002575">
    <property type="entry name" value="Aminoglycoside_PTrfase"/>
</dbReference>
<dbReference type="InterPro" id="IPR051961">
    <property type="entry name" value="Fungal_Metabolite_Diox"/>
</dbReference>
<dbReference type="EMBL" id="CACVAY010000122">
    <property type="protein sequence ID" value="CAA6824799.1"/>
    <property type="molecule type" value="Genomic_DNA"/>
</dbReference>
<name>A0A6S6UD66_9GAMM</name>
<dbReference type="PANTHER" id="PTHR37563:SF2">
    <property type="entry name" value="PHYTANOYL-COA DIOXYGENASE FAMILY PROTEIN (AFU_ORTHOLOGUE AFUA_2G03330)"/>
    <property type="match status" value="1"/>
</dbReference>
<gene>
    <name evidence="3" type="ORF">HELGO_WM23118</name>
</gene>
<dbReference type="PROSITE" id="PS50005">
    <property type="entry name" value="TPR"/>
    <property type="match status" value="1"/>
</dbReference>
<dbReference type="InterPro" id="IPR011009">
    <property type="entry name" value="Kinase-like_dom_sf"/>
</dbReference>
<dbReference type="Pfam" id="PF05721">
    <property type="entry name" value="PhyH"/>
    <property type="match status" value="1"/>
</dbReference>
<dbReference type="InterPro" id="IPR011990">
    <property type="entry name" value="TPR-like_helical_dom_sf"/>
</dbReference>
<sequence>MSAPQVPHITDDQINNWVQQAFPHESSKLVADHPWSKVFRLQGQEHAAFLKVLPPNHADVINKTKAIHRHYAFVTPSVIASNADYQAIILKEHRSVPVGQHSSEHQLHRLLTSYATIQAEAVENISELQHFVPRVDGENLTQNLLDFLNSEIERDTTVGAGYFMDDEKDARRYFMALSDRKELLDNFLAESEELPLTLNHCDLHTDNVSEKSDGSMLIYDWDDAMLGPAGMSLHRLFQGVSSIAKLMKFHWAVDESIQPLESLLNAYCGALLDQQYCDVDVLRKGLPAAVCTGSIQSLLSYADYPLEDAEYKKNISEIIRSRIEDVVHLCDLIALENRDDTLYYVDNYYQNHTPWRSIYLLEQYSLRHPNDIDMHRRLATLEMECGRWECAGNSLKRVLAVDPVDACAYRDLGISLLKNGQAAEAIRELETALQIDPMMSEAQDFIGKAAEIVHWTSRAKVPHLAPMLALTQEEMEANSISSEKLDFSINMFREYGALVIENAFPRELIEQISTIVFEKYDDYFEDRKYKDNLVLDDKRRIVTLGLEGALNSPRLYGSEILVGMLKNLLDEDYIMGGFNAVVSLPGSRDQGLHKNYSPLFKSEENHDTHVTPSFAIAMLIPLIDMRREHGTTSFRKGSHLVPEHMPCETPTQEPLLKMGDCMVLDYRTAHEDLGNQTDEVRPLLCVIHHRTWFRDALNDKQQKDVLISDDELEKVPDDLKKLFKWV</sequence>
<protein>
    <submittedName>
        <fullName evidence="3">Kanamycin B dioxygenase</fullName>
    </submittedName>
</protein>
<keyword evidence="3" id="KW-0560">Oxidoreductase</keyword>
<dbReference type="AlphaFoldDB" id="A0A6S6UD66"/>
<dbReference type="InterPro" id="IPR019734">
    <property type="entry name" value="TPR_rpt"/>
</dbReference>
<dbReference type="Pfam" id="PF01636">
    <property type="entry name" value="APH"/>
    <property type="match status" value="1"/>
</dbReference>
<evidence type="ECO:0000259" key="2">
    <source>
        <dbReference type="Pfam" id="PF01636"/>
    </source>
</evidence>
<feature type="repeat" description="TPR" evidence="1">
    <location>
        <begin position="406"/>
        <end position="439"/>
    </location>
</feature>
<dbReference type="PANTHER" id="PTHR37563">
    <property type="entry name" value="PHYTANOYL-COA DIOXYGENASE FAMILY PROTEIN (AFU_ORTHOLOGUE AFUA_2G03330)"/>
    <property type="match status" value="1"/>
</dbReference>
<feature type="domain" description="Aminoglycoside phosphotransferase" evidence="2">
    <location>
        <begin position="179"/>
        <end position="268"/>
    </location>
</feature>
<proteinExistence type="predicted"/>
<evidence type="ECO:0000313" key="3">
    <source>
        <dbReference type="EMBL" id="CAA6824799.1"/>
    </source>
</evidence>
<organism evidence="3">
    <name type="scientific">uncultured Thiotrichaceae bacterium</name>
    <dbReference type="NCBI Taxonomy" id="298394"/>
    <lineage>
        <taxon>Bacteria</taxon>
        <taxon>Pseudomonadati</taxon>
        <taxon>Pseudomonadota</taxon>
        <taxon>Gammaproteobacteria</taxon>
        <taxon>Thiotrichales</taxon>
        <taxon>Thiotrichaceae</taxon>
        <taxon>environmental samples</taxon>
    </lineage>
</organism>
<dbReference type="InterPro" id="IPR008775">
    <property type="entry name" value="Phytyl_CoA_dOase-like"/>
</dbReference>
<accession>A0A6S6UD66</accession>
<dbReference type="Gene3D" id="1.25.40.10">
    <property type="entry name" value="Tetratricopeptide repeat domain"/>
    <property type="match status" value="1"/>
</dbReference>
<keyword evidence="1" id="KW-0802">TPR repeat</keyword>